<dbReference type="InterPro" id="IPR036390">
    <property type="entry name" value="WH_DNA-bd_sf"/>
</dbReference>
<proteinExistence type="predicted"/>
<gene>
    <name evidence="1" type="ORF">Raf01_44470</name>
</gene>
<accession>A0A8J3QRQ9</accession>
<dbReference type="Gene3D" id="1.10.10.10">
    <property type="entry name" value="Winged helix-like DNA-binding domain superfamily/Winged helix DNA-binding domain"/>
    <property type="match status" value="1"/>
</dbReference>
<reference evidence="1" key="1">
    <citation type="submission" date="2021-01" db="EMBL/GenBank/DDBJ databases">
        <title>Whole genome shotgun sequence of Rugosimonospora africana NBRC 104875.</title>
        <authorList>
            <person name="Komaki H."/>
            <person name="Tamura T."/>
        </authorList>
    </citation>
    <scope>NUCLEOTIDE SEQUENCE</scope>
    <source>
        <strain evidence="1">NBRC 104875</strain>
    </source>
</reference>
<evidence type="ECO:0000313" key="1">
    <source>
        <dbReference type="EMBL" id="GIH16275.1"/>
    </source>
</evidence>
<sequence length="194" mass="21029">MAPSQTAGMSPTAWAVLGAVAEGPTHGFAVAQLLAADGALGRIWTVPRPLVYRELGKLVERGLIDQGATEPGDRGPTRTIVEVTATGAGQVRGWLVEPVDRARDVRSLFMLKLALHDRAGTDSRPLLLAQRQRLEPELARLDALSQRSGGFDRTLALWRSASYRAALDFIDQVLADSDDLKPLRNRAEDGGRVR</sequence>
<dbReference type="Proteomes" id="UP000642748">
    <property type="component" value="Unassembled WGS sequence"/>
</dbReference>
<name>A0A8J3QRQ9_9ACTN</name>
<organism evidence="1 2">
    <name type="scientific">Rugosimonospora africana</name>
    <dbReference type="NCBI Taxonomy" id="556532"/>
    <lineage>
        <taxon>Bacteria</taxon>
        <taxon>Bacillati</taxon>
        <taxon>Actinomycetota</taxon>
        <taxon>Actinomycetes</taxon>
        <taxon>Micromonosporales</taxon>
        <taxon>Micromonosporaceae</taxon>
        <taxon>Rugosimonospora</taxon>
    </lineage>
</organism>
<keyword evidence="2" id="KW-1185">Reference proteome</keyword>
<protein>
    <recommendedName>
        <fullName evidence="3">PadR family transcriptional regulator</fullName>
    </recommendedName>
</protein>
<dbReference type="EMBL" id="BONZ01000041">
    <property type="protein sequence ID" value="GIH16275.1"/>
    <property type="molecule type" value="Genomic_DNA"/>
</dbReference>
<evidence type="ECO:0008006" key="3">
    <source>
        <dbReference type="Google" id="ProtNLM"/>
    </source>
</evidence>
<dbReference type="RefSeq" id="WP_203919868.1">
    <property type="nucleotide sequence ID" value="NZ_BONZ01000041.1"/>
</dbReference>
<dbReference type="AlphaFoldDB" id="A0A8J3QRQ9"/>
<dbReference type="InterPro" id="IPR036388">
    <property type="entry name" value="WH-like_DNA-bd_sf"/>
</dbReference>
<comment type="caution">
    <text evidence="1">The sequence shown here is derived from an EMBL/GenBank/DDBJ whole genome shotgun (WGS) entry which is preliminary data.</text>
</comment>
<dbReference type="SUPFAM" id="SSF46785">
    <property type="entry name" value="Winged helix' DNA-binding domain"/>
    <property type="match status" value="1"/>
</dbReference>
<evidence type="ECO:0000313" key="2">
    <source>
        <dbReference type="Proteomes" id="UP000642748"/>
    </source>
</evidence>